<sequence>MILSTKENNINTLKNGYRCRKLRAGLVTIFLMIITFALSTQILVNGTSRYPLEVVFRVLMGEEIQGASFVIRTLNLPRMLAGLLVGISFGIAGSTFQTILRNPLASPDIIGITAGSSVGAMVSILILNLSGTIVSIIALLCGISIALLIYMLSKVGGFSGAKLILIGIGIQAMLNSVISFLLLKASQYDIPAAYRWLSGSLNGVQLTSIPKLFIVLIIFGSLIIIFGKHLRILELGEESAITLGVRTDVVRLVLVLSAVFLIAFATSITGPIAFVAFLSGPIAIRLVGYGAPNELAAGLVGAILVLGADLIGQFAFQTRFPVGVITGILGSPYLLMLLIRINRRGGTA</sequence>
<keyword evidence="10" id="KW-1185">Reference proteome</keyword>
<feature type="transmembrane region" description="Helical" evidence="8">
    <location>
        <begin position="133"/>
        <end position="151"/>
    </location>
</feature>
<feature type="transmembrane region" description="Helical" evidence="8">
    <location>
        <begin position="79"/>
        <end position="100"/>
    </location>
</feature>
<dbReference type="CDD" id="cd06550">
    <property type="entry name" value="TM_ABC_iron-siderophores_like"/>
    <property type="match status" value="1"/>
</dbReference>
<comment type="similarity">
    <text evidence="2">Belongs to the binding-protein-dependent transport system permease family. FecCD subfamily.</text>
</comment>
<keyword evidence="4" id="KW-1003">Cell membrane</keyword>
<accession>A0ABS4KMA9</accession>
<comment type="caution">
    <text evidence="9">The sequence shown here is derived from an EMBL/GenBank/DDBJ whole genome shotgun (WGS) entry which is preliminary data.</text>
</comment>
<feature type="transmembrane region" description="Helical" evidence="8">
    <location>
        <begin position="109"/>
        <end position="127"/>
    </location>
</feature>
<reference evidence="9 10" key="1">
    <citation type="submission" date="2021-03" db="EMBL/GenBank/DDBJ databases">
        <title>Genomic Encyclopedia of Type Strains, Phase IV (KMG-IV): sequencing the most valuable type-strain genomes for metagenomic binning, comparative biology and taxonomic classification.</title>
        <authorList>
            <person name="Goeker M."/>
        </authorList>
    </citation>
    <scope>NUCLEOTIDE SEQUENCE [LARGE SCALE GENOMIC DNA]</scope>
    <source>
        <strain evidence="9 10">DSM 27512</strain>
    </source>
</reference>
<dbReference type="Gene3D" id="1.10.3470.10">
    <property type="entry name" value="ABC transporter involved in vitamin B12 uptake, BtuC"/>
    <property type="match status" value="1"/>
</dbReference>
<evidence type="ECO:0000256" key="1">
    <source>
        <dbReference type="ARBA" id="ARBA00004651"/>
    </source>
</evidence>
<dbReference type="InterPro" id="IPR037294">
    <property type="entry name" value="ABC_BtuC-like"/>
</dbReference>
<feature type="transmembrane region" description="Helical" evidence="8">
    <location>
        <begin position="163"/>
        <end position="183"/>
    </location>
</feature>
<feature type="transmembrane region" description="Helical" evidence="8">
    <location>
        <begin position="322"/>
        <end position="341"/>
    </location>
</feature>
<keyword evidence="5 8" id="KW-0812">Transmembrane</keyword>
<dbReference type="Proteomes" id="UP001314903">
    <property type="component" value="Unassembled WGS sequence"/>
</dbReference>
<dbReference type="PANTHER" id="PTHR30472">
    <property type="entry name" value="FERRIC ENTEROBACTIN TRANSPORT SYSTEM PERMEASE PROTEIN"/>
    <property type="match status" value="1"/>
</dbReference>
<organism evidence="9 10">
    <name type="scientific">Acetoanaerobium pronyense</name>
    <dbReference type="NCBI Taxonomy" id="1482736"/>
    <lineage>
        <taxon>Bacteria</taxon>
        <taxon>Bacillati</taxon>
        <taxon>Bacillota</taxon>
        <taxon>Clostridia</taxon>
        <taxon>Peptostreptococcales</taxon>
        <taxon>Filifactoraceae</taxon>
        <taxon>Acetoanaerobium</taxon>
    </lineage>
</organism>
<feature type="transmembrane region" description="Helical" evidence="8">
    <location>
        <begin position="203"/>
        <end position="227"/>
    </location>
</feature>
<evidence type="ECO:0000256" key="4">
    <source>
        <dbReference type="ARBA" id="ARBA00022475"/>
    </source>
</evidence>
<proteinExistence type="inferred from homology"/>
<evidence type="ECO:0000256" key="8">
    <source>
        <dbReference type="SAM" id="Phobius"/>
    </source>
</evidence>
<keyword evidence="3" id="KW-0813">Transport</keyword>
<dbReference type="EMBL" id="JAGGLI010000048">
    <property type="protein sequence ID" value="MBP2028917.1"/>
    <property type="molecule type" value="Genomic_DNA"/>
</dbReference>
<feature type="transmembrane region" description="Helical" evidence="8">
    <location>
        <begin position="295"/>
        <end position="316"/>
    </location>
</feature>
<evidence type="ECO:0000256" key="3">
    <source>
        <dbReference type="ARBA" id="ARBA00022448"/>
    </source>
</evidence>
<evidence type="ECO:0000256" key="6">
    <source>
        <dbReference type="ARBA" id="ARBA00022989"/>
    </source>
</evidence>
<keyword evidence="7 8" id="KW-0472">Membrane</keyword>
<dbReference type="PANTHER" id="PTHR30472:SF24">
    <property type="entry name" value="FERRIC ENTEROBACTIN TRANSPORT SYSTEM PERMEASE PROTEIN FEPG"/>
    <property type="match status" value="1"/>
</dbReference>
<feature type="transmembrane region" description="Helical" evidence="8">
    <location>
        <begin position="271"/>
        <end position="288"/>
    </location>
</feature>
<evidence type="ECO:0000256" key="7">
    <source>
        <dbReference type="ARBA" id="ARBA00023136"/>
    </source>
</evidence>
<evidence type="ECO:0000313" key="10">
    <source>
        <dbReference type="Proteomes" id="UP001314903"/>
    </source>
</evidence>
<feature type="transmembrane region" description="Helical" evidence="8">
    <location>
        <begin position="24"/>
        <end position="44"/>
    </location>
</feature>
<dbReference type="InterPro" id="IPR000522">
    <property type="entry name" value="ABC_transptr_permease_BtuC"/>
</dbReference>
<gene>
    <name evidence="9" type="ORF">J2Z35_002755</name>
</gene>
<name>A0ABS4KMA9_9FIRM</name>
<comment type="subcellular location">
    <subcellularLocation>
        <location evidence="1">Cell membrane</location>
        <topology evidence="1">Multi-pass membrane protein</topology>
    </subcellularLocation>
</comment>
<evidence type="ECO:0000256" key="2">
    <source>
        <dbReference type="ARBA" id="ARBA00007935"/>
    </source>
</evidence>
<dbReference type="Pfam" id="PF01032">
    <property type="entry name" value="FecCD"/>
    <property type="match status" value="1"/>
</dbReference>
<protein>
    <submittedName>
        <fullName evidence="9">Iron complex transport system permease protein</fullName>
    </submittedName>
</protein>
<dbReference type="RefSeq" id="WP_209661973.1">
    <property type="nucleotide sequence ID" value="NZ_JAGGLI010000048.1"/>
</dbReference>
<evidence type="ECO:0000256" key="5">
    <source>
        <dbReference type="ARBA" id="ARBA00022692"/>
    </source>
</evidence>
<dbReference type="SUPFAM" id="SSF81345">
    <property type="entry name" value="ABC transporter involved in vitamin B12 uptake, BtuC"/>
    <property type="match status" value="1"/>
</dbReference>
<evidence type="ECO:0000313" key="9">
    <source>
        <dbReference type="EMBL" id="MBP2028917.1"/>
    </source>
</evidence>
<keyword evidence="6 8" id="KW-1133">Transmembrane helix</keyword>